<name>A0A822XTL0_NELNU</name>
<dbReference type="EMBL" id="DUZY01000001">
    <property type="protein sequence ID" value="DAD20778.1"/>
    <property type="molecule type" value="Genomic_DNA"/>
</dbReference>
<accession>A0A822XTL0</accession>
<reference evidence="1 2" key="1">
    <citation type="journal article" date="2020" name="Mol. Biol. Evol.">
        <title>Distinct Expression and Methylation Patterns for Genes with Different Fates following a Single Whole-Genome Duplication in Flowering Plants.</title>
        <authorList>
            <person name="Shi T."/>
            <person name="Rahmani R.S."/>
            <person name="Gugger P.F."/>
            <person name="Wang M."/>
            <person name="Li H."/>
            <person name="Zhang Y."/>
            <person name="Li Z."/>
            <person name="Wang Q."/>
            <person name="Van de Peer Y."/>
            <person name="Marchal K."/>
            <person name="Chen J."/>
        </authorList>
    </citation>
    <scope>NUCLEOTIDE SEQUENCE [LARGE SCALE GENOMIC DNA]</scope>
    <source>
        <tissue evidence="1">Leaf</tissue>
    </source>
</reference>
<gene>
    <name evidence="1" type="ORF">HUJ06_022241</name>
</gene>
<comment type="caution">
    <text evidence="1">The sequence shown here is derived from an EMBL/GenBank/DDBJ whole genome shotgun (WGS) entry which is preliminary data.</text>
</comment>
<dbReference type="Proteomes" id="UP000607653">
    <property type="component" value="Unassembled WGS sequence"/>
</dbReference>
<proteinExistence type="predicted"/>
<dbReference type="AlphaFoldDB" id="A0A822XTL0"/>
<protein>
    <submittedName>
        <fullName evidence="1">Uncharacterized protein</fullName>
    </submittedName>
</protein>
<organism evidence="1 2">
    <name type="scientific">Nelumbo nucifera</name>
    <name type="common">Sacred lotus</name>
    <dbReference type="NCBI Taxonomy" id="4432"/>
    <lineage>
        <taxon>Eukaryota</taxon>
        <taxon>Viridiplantae</taxon>
        <taxon>Streptophyta</taxon>
        <taxon>Embryophyta</taxon>
        <taxon>Tracheophyta</taxon>
        <taxon>Spermatophyta</taxon>
        <taxon>Magnoliopsida</taxon>
        <taxon>Proteales</taxon>
        <taxon>Nelumbonaceae</taxon>
        <taxon>Nelumbo</taxon>
    </lineage>
</organism>
<sequence>MHLSNLITEESKFPKDGYNNRCPYPRFCIWALALYEPKYKSEPLMQKQIGGRRSAYGPVVHNPSSRDVPMAIPIHRAAKILSDMVSN</sequence>
<evidence type="ECO:0000313" key="2">
    <source>
        <dbReference type="Proteomes" id="UP000607653"/>
    </source>
</evidence>
<evidence type="ECO:0000313" key="1">
    <source>
        <dbReference type="EMBL" id="DAD20778.1"/>
    </source>
</evidence>
<keyword evidence="2" id="KW-1185">Reference proteome</keyword>